<name>A0AAD2K1H9_9AGAR</name>
<comment type="pathway">
    <text evidence="1">Mycotoxin biosynthesis.</text>
</comment>
<evidence type="ECO:0000313" key="5">
    <source>
        <dbReference type="Proteomes" id="UP001295794"/>
    </source>
</evidence>
<reference evidence="4" key="1">
    <citation type="submission" date="2023-11" db="EMBL/GenBank/DDBJ databases">
        <authorList>
            <person name="De Vega J J."/>
            <person name="De Vega J J."/>
        </authorList>
    </citation>
    <scope>NUCLEOTIDE SEQUENCE</scope>
</reference>
<dbReference type="GO" id="GO:0043386">
    <property type="term" value="P:mycotoxin biosynthetic process"/>
    <property type="evidence" value="ECO:0007669"/>
    <property type="project" value="InterPro"/>
</dbReference>
<proteinExistence type="inferred from homology"/>
<protein>
    <submittedName>
        <fullName evidence="4">Uncharacterized protein</fullName>
    </submittedName>
</protein>
<dbReference type="GO" id="GO:0016491">
    <property type="term" value="F:oxidoreductase activity"/>
    <property type="evidence" value="ECO:0007669"/>
    <property type="project" value="UniProtKB-KW"/>
</dbReference>
<dbReference type="PANTHER" id="PTHR33365:SF11">
    <property type="entry name" value="TAT PATHWAY SIGNAL SEQUENCE"/>
    <property type="match status" value="1"/>
</dbReference>
<gene>
    <name evidence="4" type="ORF">MYCIT1_LOCUS20096</name>
</gene>
<dbReference type="EMBL" id="CAVNYO010000397">
    <property type="protein sequence ID" value="CAK5273564.1"/>
    <property type="molecule type" value="Genomic_DNA"/>
</dbReference>
<keyword evidence="2" id="KW-0560">Oxidoreductase</keyword>
<dbReference type="PANTHER" id="PTHR33365">
    <property type="entry name" value="YALI0B05434P"/>
    <property type="match status" value="1"/>
</dbReference>
<keyword evidence="5" id="KW-1185">Reference proteome</keyword>
<evidence type="ECO:0000256" key="3">
    <source>
        <dbReference type="ARBA" id="ARBA00035112"/>
    </source>
</evidence>
<dbReference type="InterPro" id="IPR021765">
    <property type="entry name" value="UstYa-like"/>
</dbReference>
<comment type="similarity">
    <text evidence="3">Belongs to the ustYa family.</text>
</comment>
<accession>A0AAD2K1H9</accession>
<evidence type="ECO:0000256" key="1">
    <source>
        <dbReference type="ARBA" id="ARBA00004685"/>
    </source>
</evidence>
<sequence length="198" mass="21471">MLTTKATTTLLFLSSLALNAILYFKMSPPRRAISASSGPGELPLASPHTHTALEFDLGAHHYNITDAGSWTSLVPAYGGHIWLRPNAGSPARSGENEYAVGLFSDLRCLDVIRAAFVSLRDASGPSVISAEQEVDVDGCLGQIQQAIRCASDITIEPTVLECDEQLGICDSGASGDHVVHQCRDWVQVRQFVERHQRR</sequence>
<evidence type="ECO:0000256" key="2">
    <source>
        <dbReference type="ARBA" id="ARBA00023002"/>
    </source>
</evidence>
<dbReference type="Proteomes" id="UP001295794">
    <property type="component" value="Unassembled WGS sequence"/>
</dbReference>
<evidence type="ECO:0000313" key="4">
    <source>
        <dbReference type="EMBL" id="CAK5273564.1"/>
    </source>
</evidence>
<organism evidence="4 5">
    <name type="scientific">Mycena citricolor</name>
    <dbReference type="NCBI Taxonomy" id="2018698"/>
    <lineage>
        <taxon>Eukaryota</taxon>
        <taxon>Fungi</taxon>
        <taxon>Dikarya</taxon>
        <taxon>Basidiomycota</taxon>
        <taxon>Agaricomycotina</taxon>
        <taxon>Agaricomycetes</taxon>
        <taxon>Agaricomycetidae</taxon>
        <taxon>Agaricales</taxon>
        <taxon>Marasmiineae</taxon>
        <taxon>Mycenaceae</taxon>
        <taxon>Mycena</taxon>
    </lineage>
</organism>
<dbReference type="AlphaFoldDB" id="A0AAD2K1H9"/>
<dbReference type="Pfam" id="PF11807">
    <property type="entry name" value="UstYa"/>
    <property type="match status" value="1"/>
</dbReference>
<comment type="caution">
    <text evidence="4">The sequence shown here is derived from an EMBL/GenBank/DDBJ whole genome shotgun (WGS) entry which is preliminary data.</text>
</comment>